<gene>
    <name evidence="1" type="ORF">MBM_08539</name>
</gene>
<organism evidence="1 2">
    <name type="scientific">Marssonina brunnea f. sp. multigermtubi (strain MB_m1)</name>
    <name type="common">Marssonina leaf spot fungus</name>
    <dbReference type="NCBI Taxonomy" id="1072389"/>
    <lineage>
        <taxon>Eukaryota</taxon>
        <taxon>Fungi</taxon>
        <taxon>Dikarya</taxon>
        <taxon>Ascomycota</taxon>
        <taxon>Pezizomycotina</taxon>
        <taxon>Leotiomycetes</taxon>
        <taxon>Helotiales</taxon>
        <taxon>Drepanopezizaceae</taxon>
        <taxon>Drepanopeziza</taxon>
    </lineage>
</organism>
<dbReference type="EMBL" id="JH921451">
    <property type="protein sequence ID" value="EKD13096.1"/>
    <property type="molecule type" value="Genomic_DNA"/>
</dbReference>
<dbReference type="KEGG" id="mbe:MBM_08539"/>
<proteinExistence type="predicted"/>
<evidence type="ECO:0000313" key="2">
    <source>
        <dbReference type="Proteomes" id="UP000006753"/>
    </source>
</evidence>
<dbReference type="InParanoid" id="K1WJS8"/>
<reference evidence="1 2" key="1">
    <citation type="journal article" date="2012" name="BMC Genomics">
        <title>Sequencing the genome of Marssonina brunnea reveals fungus-poplar co-evolution.</title>
        <authorList>
            <person name="Zhu S."/>
            <person name="Cao Y.-Z."/>
            <person name="Jiang C."/>
            <person name="Tan B.-Y."/>
            <person name="Wang Z."/>
            <person name="Feng S."/>
            <person name="Zhang L."/>
            <person name="Su X.-H."/>
            <person name="Brejova B."/>
            <person name="Vinar T."/>
            <person name="Xu M."/>
            <person name="Wang M.-X."/>
            <person name="Zhang S.-G."/>
            <person name="Huang M.-R."/>
            <person name="Wu R."/>
            <person name="Zhou Y."/>
        </authorList>
    </citation>
    <scope>NUCLEOTIDE SEQUENCE [LARGE SCALE GENOMIC DNA]</scope>
    <source>
        <strain evidence="1 2">MB_m1</strain>
    </source>
</reference>
<dbReference type="AlphaFoldDB" id="K1WJS8"/>
<sequence>MMERDGGVGWGLILVIWVFLISQPLRLAGWLAHALSEMDPFFPQTQALRLSGSQALRPSGSQAQAQAQSGSAPVISSRLSLGSGSTAPAAPDALVWIGWDPHLVPSLTLIFISHSSIHSTSTTNEMPFEAMQ</sequence>
<accession>K1WJS8</accession>
<dbReference type="Proteomes" id="UP000006753">
    <property type="component" value="Unassembled WGS sequence"/>
</dbReference>
<dbReference type="HOGENOM" id="CLU_1917496_0_0_1"/>
<protein>
    <submittedName>
        <fullName evidence="1">Uncharacterized protein</fullName>
    </submittedName>
</protein>
<name>K1WJS8_MARBU</name>
<keyword evidence="2" id="KW-1185">Reference proteome</keyword>
<evidence type="ECO:0000313" key="1">
    <source>
        <dbReference type="EMBL" id="EKD13096.1"/>
    </source>
</evidence>